<reference evidence="5" key="2">
    <citation type="submission" date="2023-12" db="EMBL/GenBank/DDBJ databases">
        <authorList>
            <person name="Sun Q."/>
            <person name="Inoue M."/>
        </authorList>
    </citation>
    <scope>NUCLEOTIDE SEQUENCE</scope>
    <source>
        <strain evidence="5">JCM 17590</strain>
    </source>
</reference>
<dbReference type="Pfam" id="PF00392">
    <property type="entry name" value="GntR"/>
    <property type="match status" value="1"/>
</dbReference>
<dbReference type="PROSITE" id="PS50949">
    <property type="entry name" value="HTH_GNTR"/>
    <property type="match status" value="1"/>
</dbReference>
<organism evidence="5 6">
    <name type="scientific">Gryllotalpicola daejeonensis</name>
    <dbReference type="NCBI Taxonomy" id="993087"/>
    <lineage>
        <taxon>Bacteria</taxon>
        <taxon>Bacillati</taxon>
        <taxon>Actinomycetota</taxon>
        <taxon>Actinomycetes</taxon>
        <taxon>Micrococcales</taxon>
        <taxon>Microbacteriaceae</taxon>
        <taxon>Gryllotalpicola</taxon>
    </lineage>
</organism>
<protein>
    <submittedName>
        <fullName evidence="5">GntR family transcriptional regulator</fullName>
    </submittedName>
</protein>
<name>A0ABP7ZLI4_9MICO</name>
<dbReference type="EMBL" id="BAABBV010000001">
    <property type="protein sequence ID" value="GAA4163059.1"/>
    <property type="molecule type" value="Genomic_DNA"/>
</dbReference>
<dbReference type="InterPro" id="IPR036390">
    <property type="entry name" value="WH_DNA-bd_sf"/>
</dbReference>
<evidence type="ECO:0000256" key="1">
    <source>
        <dbReference type="ARBA" id="ARBA00023015"/>
    </source>
</evidence>
<accession>A0ABP7ZLI4</accession>
<dbReference type="PANTHER" id="PTHR38445:SF9">
    <property type="entry name" value="HTH-TYPE TRANSCRIPTIONAL REPRESSOR YTRA"/>
    <property type="match status" value="1"/>
</dbReference>
<keyword evidence="6" id="KW-1185">Reference proteome</keyword>
<evidence type="ECO:0000313" key="5">
    <source>
        <dbReference type="EMBL" id="GAA4163059.1"/>
    </source>
</evidence>
<proteinExistence type="predicted"/>
<feature type="domain" description="HTH gntR-type" evidence="4">
    <location>
        <begin position="11"/>
        <end position="79"/>
    </location>
</feature>
<dbReference type="Gene3D" id="1.10.10.10">
    <property type="entry name" value="Winged helix-like DNA-binding domain superfamily/Winged helix DNA-binding domain"/>
    <property type="match status" value="1"/>
</dbReference>
<evidence type="ECO:0000259" key="4">
    <source>
        <dbReference type="PROSITE" id="PS50949"/>
    </source>
</evidence>
<gene>
    <name evidence="5" type="ORF">GCM10022286_22920</name>
</gene>
<evidence type="ECO:0000313" key="6">
    <source>
        <dbReference type="Proteomes" id="UP001415169"/>
    </source>
</evidence>
<keyword evidence="1" id="KW-0805">Transcription regulation</keyword>
<dbReference type="PANTHER" id="PTHR38445">
    <property type="entry name" value="HTH-TYPE TRANSCRIPTIONAL REPRESSOR YTRA"/>
    <property type="match status" value="1"/>
</dbReference>
<evidence type="ECO:0000256" key="2">
    <source>
        <dbReference type="ARBA" id="ARBA00023125"/>
    </source>
</evidence>
<dbReference type="InterPro" id="IPR000524">
    <property type="entry name" value="Tscrpt_reg_HTH_GntR"/>
</dbReference>
<dbReference type="CDD" id="cd07377">
    <property type="entry name" value="WHTH_GntR"/>
    <property type="match status" value="1"/>
</dbReference>
<keyword evidence="3" id="KW-0804">Transcription</keyword>
<comment type="caution">
    <text evidence="5">The sequence shown here is derived from an EMBL/GenBank/DDBJ whole genome shotgun (WGS) entry which is preliminary data.</text>
</comment>
<dbReference type="SUPFAM" id="SSF46785">
    <property type="entry name" value="Winged helix' DNA-binding domain"/>
    <property type="match status" value="1"/>
</dbReference>
<dbReference type="InterPro" id="IPR036388">
    <property type="entry name" value="WH-like_DNA-bd_sf"/>
</dbReference>
<keyword evidence="2" id="KW-0238">DNA-binding</keyword>
<dbReference type="Proteomes" id="UP001415169">
    <property type="component" value="Unassembled WGS sequence"/>
</dbReference>
<dbReference type="SMART" id="SM00345">
    <property type="entry name" value="HTH_GNTR"/>
    <property type="match status" value="1"/>
</dbReference>
<reference evidence="5" key="1">
    <citation type="journal article" date="2014" name="Int. J. Syst. Evol. Microbiol.">
        <title>Complete genome of a new Firmicutes species belonging to the dominant human colonic microbiota ('Ruminococcus bicirculans') reveals two chromosomes and a selective capacity to utilize plant glucans.</title>
        <authorList>
            <consortium name="NISC Comparative Sequencing Program"/>
            <person name="Wegmann U."/>
            <person name="Louis P."/>
            <person name="Goesmann A."/>
            <person name="Henrissat B."/>
            <person name="Duncan S.H."/>
            <person name="Flint H.J."/>
        </authorList>
    </citation>
    <scope>NUCLEOTIDE SEQUENCE</scope>
    <source>
        <strain evidence="5">JCM 17590</strain>
    </source>
</reference>
<sequence>MELRIDGTNPAPASEQVRTQLLSGVRDGSLPPGAKLPTVRRLADQLGIAVNTVARAYRLLEEDGIVETFGRRGSFIAKQGDAIQQQLQAAATQFARKAANLGVPAKDAERAVVAAIKAELS</sequence>
<evidence type="ECO:0000256" key="3">
    <source>
        <dbReference type="ARBA" id="ARBA00023163"/>
    </source>
</evidence>